<dbReference type="InterPro" id="IPR017804">
    <property type="entry name" value="MeTrfase_EgtD-like"/>
</dbReference>
<dbReference type="EMBL" id="JACRUJ010000005">
    <property type="protein sequence ID" value="MBC5842419.1"/>
    <property type="molecule type" value="Genomic_DNA"/>
</dbReference>
<protein>
    <submittedName>
        <fullName evidence="4">L-histidine N(Alpha)-methyltransferase</fullName>
    </submittedName>
</protein>
<organism evidence="4 5">
    <name type="scientific">Flavobacterium kayseriense</name>
    <dbReference type="NCBI Taxonomy" id="2764714"/>
    <lineage>
        <taxon>Bacteria</taxon>
        <taxon>Pseudomonadati</taxon>
        <taxon>Bacteroidota</taxon>
        <taxon>Flavobacteriia</taxon>
        <taxon>Flavobacteriales</taxon>
        <taxon>Flavobacteriaceae</taxon>
        <taxon>Flavobacterium</taxon>
    </lineage>
</organism>
<dbReference type="InterPro" id="IPR051128">
    <property type="entry name" value="EgtD_Methyltrsf_superfamily"/>
</dbReference>
<dbReference type="SUPFAM" id="SSF53335">
    <property type="entry name" value="S-adenosyl-L-methionine-dependent methyltransferases"/>
    <property type="match status" value="1"/>
</dbReference>
<reference evidence="4 5" key="1">
    <citation type="submission" date="2020-08" db="EMBL/GenBank/DDBJ databases">
        <title>Description of novel Flavobacterium F-380 isolate.</title>
        <authorList>
            <person name="Saticioglu I.B."/>
            <person name="Duman M."/>
            <person name="Altun S."/>
        </authorList>
    </citation>
    <scope>NUCLEOTIDE SEQUENCE [LARGE SCALE GENOMIC DNA]</scope>
    <source>
        <strain evidence="4 5">F-380</strain>
    </source>
</reference>
<feature type="domain" description="Histidine-specific methyltransferase SAM-dependent" evidence="3">
    <location>
        <begin position="5"/>
        <end position="313"/>
    </location>
</feature>
<keyword evidence="1" id="KW-0489">Methyltransferase</keyword>
<proteinExistence type="predicted"/>
<dbReference type="InterPro" id="IPR029063">
    <property type="entry name" value="SAM-dependent_MTases_sf"/>
</dbReference>
<dbReference type="PANTHER" id="PTHR43397:SF1">
    <property type="entry name" value="ERGOTHIONEINE BIOSYNTHESIS PROTEIN 1"/>
    <property type="match status" value="1"/>
</dbReference>
<dbReference type="Proteomes" id="UP000629963">
    <property type="component" value="Unassembled WGS sequence"/>
</dbReference>
<dbReference type="PANTHER" id="PTHR43397">
    <property type="entry name" value="ERGOTHIONEINE BIOSYNTHESIS PROTEIN 1"/>
    <property type="match status" value="1"/>
</dbReference>
<dbReference type="Pfam" id="PF10017">
    <property type="entry name" value="Methyltransf_33"/>
    <property type="match status" value="1"/>
</dbReference>
<keyword evidence="5" id="KW-1185">Reference proteome</keyword>
<evidence type="ECO:0000313" key="5">
    <source>
        <dbReference type="Proteomes" id="UP000629963"/>
    </source>
</evidence>
<comment type="caution">
    <text evidence="4">The sequence shown here is derived from an EMBL/GenBank/DDBJ whole genome shotgun (WGS) entry which is preliminary data.</text>
</comment>
<sequence length="315" mass="36273">MIDQFKKEVDEGLSNTEKSLPSKFFYDKTGDALFVKIMHLPEYYVTRSEHEIFKQQSNGIITALQLKPDTYFELIELGAGDGLKTKELLKELNREKYKFDYMPVDISQNALNSLEADLNIQLPSVSIKKKQGDYFEVLESLKENEHPKVILFLGSNIGNMSDEVATDFISKLSANLQEGDKLFLGVDLIKPASVVLPAYNDNQGVTAAFNLNLLYRINRELEANFNLDAFRHLPEYDEKDGIAKSYLVSTKAQKVYIAELNKTFHFQEGEKILMEISRKYNDEILSKILSKTDFEIRDRITDSKKYFANYILERK</sequence>
<evidence type="ECO:0000313" key="4">
    <source>
        <dbReference type="EMBL" id="MBC5842419.1"/>
    </source>
</evidence>
<evidence type="ECO:0000256" key="1">
    <source>
        <dbReference type="ARBA" id="ARBA00022603"/>
    </source>
</evidence>
<name>A0ABR7JA66_9FLAO</name>
<evidence type="ECO:0000256" key="2">
    <source>
        <dbReference type="ARBA" id="ARBA00022679"/>
    </source>
</evidence>
<keyword evidence="2" id="KW-0808">Transferase</keyword>
<evidence type="ECO:0000259" key="3">
    <source>
        <dbReference type="Pfam" id="PF10017"/>
    </source>
</evidence>
<gene>
    <name evidence="4" type="ORF">H8R23_13460</name>
</gene>
<dbReference type="InterPro" id="IPR019257">
    <property type="entry name" value="MeTrfase_dom"/>
</dbReference>
<dbReference type="PIRSF" id="PIRSF018005">
    <property type="entry name" value="UCP018005"/>
    <property type="match status" value="1"/>
</dbReference>
<accession>A0ABR7JA66</accession>
<dbReference type="Gene3D" id="3.40.50.150">
    <property type="entry name" value="Vaccinia Virus protein VP39"/>
    <property type="match status" value="1"/>
</dbReference>